<feature type="region of interest" description="Disordered" evidence="1">
    <location>
        <begin position="282"/>
        <end position="304"/>
    </location>
</feature>
<protein>
    <submittedName>
        <fullName evidence="2">Uncharacterized protein</fullName>
    </submittedName>
</protein>
<gene>
    <name evidence="2" type="ORF">PX52LOC_00921</name>
</gene>
<proteinExistence type="predicted"/>
<evidence type="ECO:0000313" key="2">
    <source>
        <dbReference type="EMBL" id="QEL14058.1"/>
    </source>
</evidence>
<dbReference type="KEGG" id="lrs:PX52LOC_00921"/>
<accession>A0A5C1AAI9</accession>
<name>A0A5C1AAI9_9BACT</name>
<dbReference type="EMBL" id="CP042425">
    <property type="protein sequence ID" value="QEL14058.1"/>
    <property type="molecule type" value="Genomic_DNA"/>
</dbReference>
<sequence length="330" mass="36390">MDLFREIHTSLFPDVPQRVALWFVDHGSLACLCHEQDRADSYVHQLLNHPETPVEVMAFICKHELLHFRTPSARDVNHTPEFYAAELALSPERPIVWRWIMRNLHDCLRVSATTFARNRRPGQCGPGRGRAAVGPPKCSAVTSKPWTSLTRWTDRMAPSTPTSTSCGTPTHLTMLGRNGVDLRTAQELAGHSMPLLTARYYHCRLYDLAGAVEKLPNLLPETDSPGNAAEHSLRMTGTDGVTGAMPGAVTGGAERHVIAPNCTFGIVDGTSEDLRERLEMKGAGASQHRPASNCTELPGKDSNPVPQTLQMKATYVNRPFRVVQNPVQSM</sequence>
<dbReference type="SUPFAM" id="SSF56349">
    <property type="entry name" value="DNA breaking-rejoining enzymes"/>
    <property type="match status" value="1"/>
</dbReference>
<organism evidence="2 3">
    <name type="scientific">Limnoglobus roseus</name>
    <dbReference type="NCBI Taxonomy" id="2598579"/>
    <lineage>
        <taxon>Bacteria</taxon>
        <taxon>Pseudomonadati</taxon>
        <taxon>Planctomycetota</taxon>
        <taxon>Planctomycetia</taxon>
        <taxon>Gemmatales</taxon>
        <taxon>Gemmataceae</taxon>
        <taxon>Limnoglobus</taxon>
    </lineage>
</organism>
<evidence type="ECO:0000313" key="3">
    <source>
        <dbReference type="Proteomes" id="UP000324974"/>
    </source>
</evidence>
<evidence type="ECO:0000256" key="1">
    <source>
        <dbReference type="SAM" id="MobiDB-lite"/>
    </source>
</evidence>
<reference evidence="3" key="1">
    <citation type="submission" date="2019-08" db="EMBL/GenBank/DDBJ databases">
        <title>Limnoglobus roseus gen. nov., sp. nov., a novel freshwater planctomycete with a giant genome from the family Gemmataceae.</title>
        <authorList>
            <person name="Kulichevskaya I.S."/>
            <person name="Naumoff D.G."/>
            <person name="Miroshnikov K."/>
            <person name="Ivanova A."/>
            <person name="Philippov D.A."/>
            <person name="Hakobyan A."/>
            <person name="Rijpstra I.C."/>
            <person name="Sinninghe Damste J.S."/>
            <person name="Liesack W."/>
            <person name="Dedysh S.N."/>
        </authorList>
    </citation>
    <scope>NUCLEOTIDE SEQUENCE [LARGE SCALE GENOMIC DNA]</scope>
    <source>
        <strain evidence="3">PX52</strain>
    </source>
</reference>
<keyword evidence="3" id="KW-1185">Reference proteome</keyword>
<dbReference type="GO" id="GO:0003677">
    <property type="term" value="F:DNA binding"/>
    <property type="evidence" value="ECO:0007669"/>
    <property type="project" value="InterPro"/>
</dbReference>
<dbReference type="InterPro" id="IPR011010">
    <property type="entry name" value="DNA_brk_join_enz"/>
</dbReference>
<dbReference type="AlphaFoldDB" id="A0A5C1AAI9"/>
<dbReference type="Proteomes" id="UP000324974">
    <property type="component" value="Chromosome"/>
</dbReference>